<evidence type="ECO:0008006" key="4">
    <source>
        <dbReference type="Google" id="ProtNLM"/>
    </source>
</evidence>
<dbReference type="EMBL" id="SRPE01000005">
    <property type="protein sequence ID" value="TGN27194.1"/>
    <property type="molecule type" value="Genomic_DNA"/>
</dbReference>
<sequence>MKFRLSISYLALLICVFSFAQSRQQKGQEFLYGPTIGYSNQAGSFGKIGVFGLLSIGELDFLKLDINANITAMQGKKSVIPEVGLTYYKFPQRLGGIGLFAETEFTPYTFTPKGGISFFTFFDIGFGYGIEIKQKTNFKTIDGFQFSIGLNLPLNFNIY</sequence>
<comment type="caution">
    <text evidence="2">The sequence shown here is derived from an EMBL/GenBank/DDBJ whole genome shotgun (WGS) entry which is preliminary data.</text>
</comment>
<evidence type="ECO:0000313" key="2">
    <source>
        <dbReference type="EMBL" id="TGN27194.1"/>
    </source>
</evidence>
<name>A0A4Z1BEJ4_9FLAO</name>
<dbReference type="Proteomes" id="UP000297998">
    <property type="component" value="Unassembled WGS sequence"/>
</dbReference>
<accession>A0A4Z1BEJ4</accession>
<dbReference type="AlphaFoldDB" id="A0A4Z1BEJ4"/>
<proteinExistence type="predicted"/>
<dbReference type="RefSeq" id="WP_135835350.1">
    <property type="nucleotide sequence ID" value="NZ_CAUQWU010000005.1"/>
</dbReference>
<evidence type="ECO:0000256" key="1">
    <source>
        <dbReference type="SAM" id="SignalP"/>
    </source>
</evidence>
<gene>
    <name evidence="2" type="ORF">E4J94_08225</name>
</gene>
<protein>
    <recommendedName>
        <fullName evidence="4">Outer membrane protein beta-barrel domain-containing protein</fullName>
    </recommendedName>
</protein>
<organism evidence="2 3">
    <name type="scientific">Empedobacter tilapiae</name>
    <dbReference type="NCBI Taxonomy" id="2491114"/>
    <lineage>
        <taxon>Bacteria</taxon>
        <taxon>Pseudomonadati</taxon>
        <taxon>Bacteroidota</taxon>
        <taxon>Flavobacteriia</taxon>
        <taxon>Flavobacteriales</taxon>
        <taxon>Weeksellaceae</taxon>
        <taxon>Empedobacter</taxon>
    </lineage>
</organism>
<keyword evidence="1" id="KW-0732">Signal</keyword>
<feature type="signal peptide" evidence="1">
    <location>
        <begin position="1"/>
        <end position="20"/>
    </location>
</feature>
<keyword evidence="3" id="KW-1185">Reference proteome</keyword>
<evidence type="ECO:0000313" key="3">
    <source>
        <dbReference type="Proteomes" id="UP000297998"/>
    </source>
</evidence>
<feature type="chain" id="PRO_5021189783" description="Outer membrane protein beta-barrel domain-containing protein" evidence="1">
    <location>
        <begin position="21"/>
        <end position="159"/>
    </location>
</feature>
<dbReference type="OrthoDB" id="708993at2"/>
<reference evidence="2 3" key="1">
    <citation type="submission" date="2019-03" db="EMBL/GenBank/DDBJ databases">
        <title>Empedobacter tilapiae sp. nov., isolated from an intestine of Nile tilapia Oreochromis niloticus.</title>
        <authorList>
            <person name="Kim Y.-O."/>
            <person name="Yoon J.-H."/>
        </authorList>
    </citation>
    <scope>NUCLEOTIDE SEQUENCE [LARGE SCALE GENOMIC DNA]</scope>
    <source>
        <strain evidence="2 3">MRS2</strain>
    </source>
</reference>